<gene>
    <name evidence="8" type="ORF">LX64_00559</name>
</gene>
<comment type="similarity">
    <text evidence="1">Belongs to the sigma-70 factor family. ECF subfamily.</text>
</comment>
<dbReference type="InterPro" id="IPR013324">
    <property type="entry name" value="RNA_pol_sigma_r3/r4-like"/>
</dbReference>
<keyword evidence="9" id="KW-1185">Reference proteome</keyword>
<keyword evidence="5" id="KW-0812">Transmembrane</keyword>
<dbReference type="OrthoDB" id="1342792at2"/>
<dbReference type="InterPro" id="IPR014284">
    <property type="entry name" value="RNA_pol_sigma-70_dom"/>
</dbReference>
<dbReference type="PANTHER" id="PTHR43133:SF46">
    <property type="entry name" value="RNA POLYMERASE SIGMA-70 FACTOR ECF SUBFAMILY"/>
    <property type="match status" value="1"/>
</dbReference>
<dbReference type="InterPro" id="IPR013325">
    <property type="entry name" value="RNA_pol_sigma_r2"/>
</dbReference>
<dbReference type="InterPro" id="IPR013249">
    <property type="entry name" value="RNA_pol_sigma70_r4_t2"/>
</dbReference>
<evidence type="ECO:0000256" key="1">
    <source>
        <dbReference type="ARBA" id="ARBA00010641"/>
    </source>
</evidence>
<evidence type="ECO:0000259" key="7">
    <source>
        <dbReference type="Pfam" id="PF08281"/>
    </source>
</evidence>
<dbReference type="GO" id="GO:0003677">
    <property type="term" value="F:DNA binding"/>
    <property type="evidence" value="ECO:0007669"/>
    <property type="project" value="InterPro"/>
</dbReference>
<keyword evidence="4" id="KW-0804">Transcription</keyword>
<comment type="caution">
    <text evidence="8">The sequence shown here is derived from an EMBL/GenBank/DDBJ whole genome shotgun (WGS) entry which is preliminary data.</text>
</comment>
<dbReference type="Proteomes" id="UP000249547">
    <property type="component" value="Unassembled WGS sequence"/>
</dbReference>
<evidence type="ECO:0000256" key="3">
    <source>
        <dbReference type="ARBA" id="ARBA00023082"/>
    </source>
</evidence>
<keyword evidence="5" id="KW-0472">Membrane</keyword>
<dbReference type="InterPro" id="IPR036388">
    <property type="entry name" value="WH-like_DNA-bd_sf"/>
</dbReference>
<evidence type="ECO:0000313" key="9">
    <source>
        <dbReference type="Proteomes" id="UP000249547"/>
    </source>
</evidence>
<dbReference type="GO" id="GO:0006352">
    <property type="term" value="P:DNA-templated transcription initiation"/>
    <property type="evidence" value="ECO:0007669"/>
    <property type="project" value="InterPro"/>
</dbReference>
<dbReference type="Pfam" id="PF04542">
    <property type="entry name" value="Sigma70_r2"/>
    <property type="match status" value="1"/>
</dbReference>
<reference evidence="8 9" key="1">
    <citation type="submission" date="2018-06" db="EMBL/GenBank/DDBJ databases">
        <title>Genomic Encyclopedia of Archaeal and Bacterial Type Strains, Phase II (KMG-II): from individual species to whole genera.</title>
        <authorList>
            <person name="Goeker M."/>
        </authorList>
    </citation>
    <scope>NUCLEOTIDE SEQUENCE [LARGE SCALE GENOMIC DNA]</scope>
    <source>
        <strain evidence="8 9">DSM 23857</strain>
    </source>
</reference>
<evidence type="ECO:0000256" key="2">
    <source>
        <dbReference type="ARBA" id="ARBA00023015"/>
    </source>
</evidence>
<organism evidence="8 9">
    <name type="scientific">Chitinophaga skermanii</name>
    <dbReference type="NCBI Taxonomy" id="331697"/>
    <lineage>
        <taxon>Bacteria</taxon>
        <taxon>Pseudomonadati</taxon>
        <taxon>Bacteroidota</taxon>
        <taxon>Chitinophagia</taxon>
        <taxon>Chitinophagales</taxon>
        <taxon>Chitinophagaceae</taxon>
        <taxon>Chitinophaga</taxon>
    </lineage>
</organism>
<proteinExistence type="inferred from homology"/>
<evidence type="ECO:0000259" key="6">
    <source>
        <dbReference type="Pfam" id="PF04542"/>
    </source>
</evidence>
<name>A0A327R4S8_9BACT</name>
<dbReference type="InterPro" id="IPR039425">
    <property type="entry name" value="RNA_pol_sigma-70-like"/>
</dbReference>
<dbReference type="InterPro" id="IPR007627">
    <property type="entry name" value="RNA_pol_sigma70_r2"/>
</dbReference>
<keyword evidence="5" id="KW-1133">Transmembrane helix</keyword>
<dbReference type="Pfam" id="PF08281">
    <property type="entry name" value="Sigma70_r4_2"/>
    <property type="match status" value="1"/>
</dbReference>
<protein>
    <submittedName>
        <fullName evidence="8">RNA polymerase sigma-70 factor (ECF subfamily)</fullName>
    </submittedName>
</protein>
<dbReference type="GO" id="GO:0016987">
    <property type="term" value="F:sigma factor activity"/>
    <property type="evidence" value="ECO:0007669"/>
    <property type="project" value="UniProtKB-KW"/>
</dbReference>
<dbReference type="PANTHER" id="PTHR43133">
    <property type="entry name" value="RNA POLYMERASE ECF-TYPE SIGMA FACTO"/>
    <property type="match status" value="1"/>
</dbReference>
<evidence type="ECO:0000256" key="5">
    <source>
        <dbReference type="SAM" id="Phobius"/>
    </source>
</evidence>
<evidence type="ECO:0000256" key="4">
    <source>
        <dbReference type="ARBA" id="ARBA00023163"/>
    </source>
</evidence>
<dbReference type="NCBIfam" id="TIGR02937">
    <property type="entry name" value="sigma70-ECF"/>
    <property type="match status" value="1"/>
</dbReference>
<dbReference type="Gene3D" id="1.10.10.10">
    <property type="entry name" value="Winged helix-like DNA-binding domain superfamily/Winged helix DNA-binding domain"/>
    <property type="match status" value="1"/>
</dbReference>
<dbReference type="RefSeq" id="WP_111596063.1">
    <property type="nucleotide sequence ID" value="NZ_QLLL01000001.1"/>
</dbReference>
<sequence length="205" mass="23757">MDNLQSYSDESLWQLVSSGNEYAFALLFDRYWELMLKEAMIKTGSEQDAMDCTQELFIKLWNHRAQLTIQSSFRAYIFTALKHRVISHFRAAYTAKMVLVEEYNDPLEEHTDLMDEVQAKEVATLVATEVEKMPSKMQRIYRMSREQGMNIHAIATALDISEQTVKNQLTTALKRLRIAVVQYYGNMVPLLLVSPILYSQVVFLT</sequence>
<accession>A0A327R4S8</accession>
<keyword evidence="3" id="KW-0731">Sigma factor</keyword>
<feature type="domain" description="RNA polymerase sigma factor 70 region 4 type 2" evidence="7">
    <location>
        <begin position="128"/>
        <end position="176"/>
    </location>
</feature>
<feature type="domain" description="RNA polymerase sigma-70 region 2" evidence="6">
    <location>
        <begin position="27"/>
        <end position="91"/>
    </location>
</feature>
<dbReference type="EMBL" id="QLLL01000001">
    <property type="protein sequence ID" value="RAJ10952.1"/>
    <property type="molecule type" value="Genomic_DNA"/>
</dbReference>
<dbReference type="AlphaFoldDB" id="A0A327R4S8"/>
<dbReference type="SUPFAM" id="SSF88946">
    <property type="entry name" value="Sigma2 domain of RNA polymerase sigma factors"/>
    <property type="match status" value="1"/>
</dbReference>
<keyword evidence="2" id="KW-0805">Transcription regulation</keyword>
<dbReference type="Gene3D" id="1.10.1740.10">
    <property type="match status" value="1"/>
</dbReference>
<dbReference type="SUPFAM" id="SSF88659">
    <property type="entry name" value="Sigma3 and sigma4 domains of RNA polymerase sigma factors"/>
    <property type="match status" value="1"/>
</dbReference>
<evidence type="ECO:0000313" key="8">
    <source>
        <dbReference type="EMBL" id="RAJ10952.1"/>
    </source>
</evidence>
<feature type="transmembrane region" description="Helical" evidence="5">
    <location>
        <begin position="183"/>
        <end position="203"/>
    </location>
</feature>